<proteinExistence type="predicted"/>
<evidence type="ECO:0000256" key="1">
    <source>
        <dbReference type="SAM" id="Phobius"/>
    </source>
</evidence>
<dbReference type="Proteomes" id="UP000475862">
    <property type="component" value="Unassembled WGS sequence"/>
</dbReference>
<sequence>MKETVANEQKSTRNVISENLQDIAVPVIVHLLTIKALFRIILRTRLQKSDSWFGDGTFKSDLSIFSQMYSIHCHKNEFVLPLVNVLITNSTKDAFTKVLNQLLKRKPDPDPKSIQIDFEQASISAFKDIFSNEKINGGFFTFLCALALYLYTCNVVYAFKELIKLEYYVENESFFQSNLNYFEDTRIGRPVQKKRRSPIFSLNIWNVNENVLMKRPRTNNAVEGWHTSHNDRDNDAAGPAATNLAVTTINANTNSMLNDGCDDGGCDGGGG</sequence>
<evidence type="ECO:0000313" key="2">
    <source>
        <dbReference type="EMBL" id="KAE9525432.1"/>
    </source>
</evidence>
<evidence type="ECO:0000313" key="3">
    <source>
        <dbReference type="Proteomes" id="UP000475862"/>
    </source>
</evidence>
<name>A0A6G0T4Q9_APHGL</name>
<dbReference type="EMBL" id="VYZN01000060">
    <property type="protein sequence ID" value="KAE9525432.1"/>
    <property type="molecule type" value="Genomic_DNA"/>
</dbReference>
<feature type="transmembrane region" description="Helical" evidence="1">
    <location>
        <begin position="23"/>
        <end position="42"/>
    </location>
</feature>
<keyword evidence="1" id="KW-0472">Membrane</keyword>
<dbReference type="OrthoDB" id="10424104at2759"/>
<reference evidence="2 3" key="1">
    <citation type="submission" date="2019-08" db="EMBL/GenBank/DDBJ databases">
        <title>The genome of the soybean aphid Biotype 1, its phylome, world population structure and adaptation to the North American continent.</title>
        <authorList>
            <person name="Giordano R."/>
            <person name="Donthu R.K."/>
            <person name="Hernandez A.G."/>
            <person name="Wright C.L."/>
            <person name="Zimin A.V."/>
        </authorList>
    </citation>
    <scope>NUCLEOTIDE SEQUENCE [LARGE SCALE GENOMIC DNA]</scope>
    <source>
        <tissue evidence="2">Whole aphids</tissue>
    </source>
</reference>
<keyword evidence="1" id="KW-0812">Transmembrane</keyword>
<protein>
    <submittedName>
        <fullName evidence="2">Uncharacterized protein</fullName>
    </submittedName>
</protein>
<gene>
    <name evidence="2" type="ORF">AGLY_014232</name>
</gene>
<accession>A0A6G0T4Q9</accession>
<dbReference type="AlphaFoldDB" id="A0A6G0T4Q9"/>
<keyword evidence="1" id="KW-1133">Transmembrane helix</keyword>
<feature type="transmembrane region" description="Helical" evidence="1">
    <location>
        <begin position="139"/>
        <end position="159"/>
    </location>
</feature>
<comment type="caution">
    <text evidence="2">The sequence shown here is derived from an EMBL/GenBank/DDBJ whole genome shotgun (WGS) entry which is preliminary data.</text>
</comment>
<organism evidence="2 3">
    <name type="scientific">Aphis glycines</name>
    <name type="common">Soybean aphid</name>
    <dbReference type="NCBI Taxonomy" id="307491"/>
    <lineage>
        <taxon>Eukaryota</taxon>
        <taxon>Metazoa</taxon>
        <taxon>Ecdysozoa</taxon>
        <taxon>Arthropoda</taxon>
        <taxon>Hexapoda</taxon>
        <taxon>Insecta</taxon>
        <taxon>Pterygota</taxon>
        <taxon>Neoptera</taxon>
        <taxon>Paraneoptera</taxon>
        <taxon>Hemiptera</taxon>
        <taxon>Sternorrhyncha</taxon>
        <taxon>Aphidomorpha</taxon>
        <taxon>Aphidoidea</taxon>
        <taxon>Aphididae</taxon>
        <taxon>Aphidini</taxon>
        <taxon>Aphis</taxon>
        <taxon>Aphis</taxon>
    </lineage>
</organism>
<keyword evidence="3" id="KW-1185">Reference proteome</keyword>